<sequence>MKRVGVLFVGDSFRRCDLCPPYINNETMK</sequence>
<reference evidence="1" key="1">
    <citation type="submission" date="2018-02" db="EMBL/GenBank/DDBJ databases">
        <title>Rhizophora mucronata_Transcriptome.</title>
        <authorList>
            <person name="Meera S.P."/>
            <person name="Sreeshan A."/>
            <person name="Augustine A."/>
        </authorList>
    </citation>
    <scope>NUCLEOTIDE SEQUENCE</scope>
    <source>
        <tissue evidence="1">Leaf</tissue>
    </source>
</reference>
<name>A0A2P2NVQ7_RHIMU</name>
<evidence type="ECO:0000313" key="1">
    <source>
        <dbReference type="EMBL" id="MBX46545.1"/>
    </source>
</evidence>
<protein>
    <submittedName>
        <fullName evidence="1">Uncharacterized protein</fullName>
    </submittedName>
</protein>
<proteinExistence type="predicted"/>
<dbReference type="AlphaFoldDB" id="A0A2P2NVQ7"/>
<organism evidence="1">
    <name type="scientific">Rhizophora mucronata</name>
    <name type="common">Asiatic mangrove</name>
    <dbReference type="NCBI Taxonomy" id="61149"/>
    <lineage>
        <taxon>Eukaryota</taxon>
        <taxon>Viridiplantae</taxon>
        <taxon>Streptophyta</taxon>
        <taxon>Embryophyta</taxon>
        <taxon>Tracheophyta</taxon>
        <taxon>Spermatophyta</taxon>
        <taxon>Magnoliopsida</taxon>
        <taxon>eudicotyledons</taxon>
        <taxon>Gunneridae</taxon>
        <taxon>Pentapetalae</taxon>
        <taxon>rosids</taxon>
        <taxon>fabids</taxon>
        <taxon>Malpighiales</taxon>
        <taxon>Rhizophoraceae</taxon>
        <taxon>Rhizophora</taxon>
    </lineage>
</organism>
<accession>A0A2P2NVQ7</accession>
<dbReference type="EMBL" id="GGEC01066061">
    <property type="protein sequence ID" value="MBX46545.1"/>
    <property type="molecule type" value="Transcribed_RNA"/>
</dbReference>